<comment type="caution">
    <text evidence="3">The sequence shown here is derived from an EMBL/GenBank/DDBJ whole genome shotgun (WGS) entry which is preliminary data.</text>
</comment>
<dbReference type="EMBL" id="JACOQL010000003">
    <property type="protein sequence ID" value="MBC9246958.1"/>
    <property type="molecule type" value="Genomic_DNA"/>
</dbReference>
<feature type="chain" id="PRO_5036950298" evidence="2">
    <location>
        <begin position="27"/>
        <end position="449"/>
    </location>
</feature>
<feature type="signal peptide" evidence="2">
    <location>
        <begin position="1"/>
        <end position="26"/>
    </location>
</feature>
<organism evidence="3 4">
    <name type="scientific">Paracoccus amoyensis</name>
    <dbReference type="NCBI Taxonomy" id="2760093"/>
    <lineage>
        <taxon>Bacteria</taxon>
        <taxon>Pseudomonadati</taxon>
        <taxon>Pseudomonadota</taxon>
        <taxon>Alphaproteobacteria</taxon>
        <taxon>Rhodobacterales</taxon>
        <taxon>Paracoccaceae</taxon>
        <taxon>Paracoccus</taxon>
    </lineage>
</organism>
<reference evidence="3" key="1">
    <citation type="submission" date="2020-08" db="EMBL/GenBank/DDBJ databases">
        <title>Paracoccus amoyensis sp. nov., isolated from the surface seawater at coast of Xiamen, Fujian.</title>
        <authorList>
            <person name="Lyu L."/>
        </authorList>
    </citation>
    <scope>NUCLEOTIDE SEQUENCE</scope>
    <source>
        <strain evidence="3">11-3</strain>
    </source>
</reference>
<evidence type="ECO:0000256" key="1">
    <source>
        <dbReference type="SAM" id="MobiDB-lite"/>
    </source>
</evidence>
<dbReference type="NCBIfam" id="NF038127">
    <property type="entry name" value="FDP_fam"/>
    <property type="match status" value="1"/>
</dbReference>
<dbReference type="RefSeq" id="WP_187793469.1">
    <property type="nucleotide sequence ID" value="NZ_JACOQL010000003.1"/>
</dbReference>
<dbReference type="PROSITE" id="PS51257">
    <property type="entry name" value="PROKAR_LIPOPROTEIN"/>
    <property type="match status" value="1"/>
</dbReference>
<name>A0A926G6Y7_9RHOB</name>
<dbReference type="AlphaFoldDB" id="A0A926G6Y7"/>
<keyword evidence="2" id="KW-0732">Signal</keyword>
<gene>
    <name evidence="3" type="ORF">H4P12_09565</name>
</gene>
<feature type="region of interest" description="Disordered" evidence="1">
    <location>
        <begin position="174"/>
        <end position="201"/>
    </location>
</feature>
<dbReference type="Gene3D" id="2.60.120.380">
    <property type="match status" value="2"/>
</dbReference>
<proteinExistence type="predicted"/>
<protein>
    <submittedName>
        <fullName evidence="3">DVUA0089 family protein</fullName>
    </submittedName>
</protein>
<evidence type="ECO:0000313" key="4">
    <source>
        <dbReference type="Proteomes" id="UP000608594"/>
    </source>
</evidence>
<evidence type="ECO:0000313" key="3">
    <source>
        <dbReference type="EMBL" id="MBC9246958.1"/>
    </source>
</evidence>
<evidence type="ECO:0000256" key="2">
    <source>
        <dbReference type="SAM" id="SignalP"/>
    </source>
</evidence>
<sequence length="449" mass="46113">MKPSRFSTLLTAAATSCLALAAPAMAQDAAPAPQQLEPLGAEPAPAADASLPACGGRGAVSWLAGSSDQSDASGSTAPLRLAANVAGNTPSVFAFSLSADGSVRVEAQSAEGDPMIELISATGEGLAENDDTTSSLNSSLEQALSAGTYCVVVSNIQGDAMEATVQVSRPDQPALLNETASPGSGGSSSIATCTPETEAQPLTEGALEAALENGNVTAAADGTSTSYFRFTLSEPTPLTVRGSSDQLDPFIKIFDNAGAMLGENDDAEGTNARLDYPSPLPAGDYCIGIAAYSPTPGPMTVAVEKLDRDTFLRGAYQRGELVPPLDGSFPVEQFDLKTKRQTVLLHNGGAQWLTFQLDAPAVVVMNAYGSLLGADTKLALFSEQGAVMGENDDSESGTDSKLGPIMLAPGRYALAVSDLNRATPETGGAVRPIGVLFDLYTRVEPEQAQ</sequence>
<accession>A0A926G6Y7</accession>
<dbReference type="Proteomes" id="UP000608594">
    <property type="component" value="Unassembled WGS sequence"/>
</dbReference>
<keyword evidence="4" id="KW-1185">Reference proteome</keyword>